<sequence>MVFTFKNGKAYWNYVSTGLENSSGYVVTEGLQAGDSVIYDGNINLAHESQVMIMH</sequence>
<reference evidence="2" key="1">
    <citation type="submission" date="2019-08" db="EMBL/GenBank/DDBJ databases">
        <authorList>
            <person name="Kucharzyk K."/>
            <person name="Murdoch R.W."/>
            <person name="Higgins S."/>
            <person name="Loffler F."/>
        </authorList>
    </citation>
    <scope>NUCLEOTIDE SEQUENCE</scope>
</reference>
<dbReference type="InterPro" id="IPR058627">
    <property type="entry name" value="MdtA-like_C"/>
</dbReference>
<evidence type="ECO:0000259" key="1">
    <source>
        <dbReference type="Pfam" id="PF25967"/>
    </source>
</evidence>
<organism evidence="2">
    <name type="scientific">bioreactor metagenome</name>
    <dbReference type="NCBI Taxonomy" id="1076179"/>
    <lineage>
        <taxon>unclassified sequences</taxon>
        <taxon>metagenomes</taxon>
        <taxon>ecological metagenomes</taxon>
    </lineage>
</organism>
<accession>A0A645BZ30</accession>
<dbReference type="AlphaFoldDB" id="A0A645BZ30"/>
<feature type="domain" description="Multidrug resistance protein MdtA-like C-terminal permuted SH3" evidence="1">
    <location>
        <begin position="7"/>
        <end position="41"/>
    </location>
</feature>
<protein>
    <recommendedName>
        <fullName evidence="1">Multidrug resistance protein MdtA-like C-terminal permuted SH3 domain-containing protein</fullName>
    </recommendedName>
</protein>
<gene>
    <name evidence="2" type="ORF">SDC9_117313</name>
</gene>
<dbReference type="EMBL" id="VSSQ01023429">
    <property type="protein sequence ID" value="MPM70358.1"/>
    <property type="molecule type" value="Genomic_DNA"/>
</dbReference>
<proteinExistence type="predicted"/>
<name>A0A645BZ30_9ZZZZ</name>
<dbReference type="Gene3D" id="2.40.420.20">
    <property type="match status" value="1"/>
</dbReference>
<dbReference type="Pfam" id="PF25967">
    <property type="entry name" value="RND-MFP_C"/>
    <property type="match status" value="1"/>
</dbReference>
<evidence type="ECO:0000313" key="2">
    <source>
        <dbReference type="EMBL" id="MPM70358.1"/>
    </source>
</evidence>
<comment type="caution">
    <text evidence="2">The sequence shown here is derived from an EMBL/GenBank/DDBJ whole genome shotgun (WGS) entry which is preliminary data.</text>
</comment>